<dbReference type="GO" id="GO:0003700">
    <property type="term" value="F:DNA-binding transcription factor activity"/>
    <property type="evidence" value="ECO:0007669"/>
    <property type="project" value="UniProtKB-UniRule"/>
</dbReference>
<feature type="domain" description="SpoVT-AbrB" evidence="8">
    <location>
        <begin position="85"/>
        <end position="128"/>
    </location>
</feature>
<keyword evidence="6 7" id="KW-0804">Transcription</keyword>
<dbReference type="EMBL" id="LJNI01000032">
    <property type="protein sequence ID" value="KPJ73473.1"/>
    <property type="molecule type" value="Genomic_DNA"/>
</dbReference>
<dbReference type="GO" id="GO:0005737">
    <property type="term" value="C:cytoplasm"/>
    <property type="evidence" value="ECO:0007669"/>
    <property type="project" value="UniProtKB-UniRule"/>
</dbReference>
<dbReference type="Gene3D" id="3.40.1550.20">
    <property type="entry name" value="Transcriptional regulator MraZ domain"/>
    <property type="match status" value="1"/>
</dbReference>
<protein>
    <recommendedName>
        <fullName evidence="1 7">Transcriptional regulator MraZ</fullName>
    </recommendedName>
</protein>
<accession>A0A0S7YFB2</accession>
<dbReference type="InterPro" id="IPR020603">
    <property type="entry name" value="MraZ_dom"/>
</dbReference>
<evidence type="ECO:0000256" key="6">
    <source>
        <dbReference type="ARBA" id="ARBA00023163"/>
    </source>
</evidence>
<reference evidence="9 10" key="1">
    <citation type="journal article" date="2015" name="Microbiome">
        <title>Genomic resolution of linkages in carbon, nitrogen, and sulfur cycling among widespread estuary sediment bacteria.</title>
        <authorList>
            <person name="Baker B.J."/>
            <person name="Lazar C.S."/>
            <person name="Teske A.P."/>
            <person name="Dick G.J."/>
        </authorList>
    </citation>
    <scope>NUCLEOTIDE SEQUENCE [LARGE SCALE GENOMIC DNA]</scope>
    <source>
        <strain evidence="9">DG_78</strain>
    </source>
</reference>
<dbReference type="InterPro" id="IPR003444">
    <property type="entry name" value="MraZ"/>
</dbReference>
<evidence type="ECO:0000256" key="2">
    <source>
        <dbReference type="ARBA" id="ARBA00022490"/>
    </source>
</evidence>
<dbReference type="Pfam" id="PF02381">
    <property type="entry name" value="MraZ"/>
    <property type="match status" value="2"/>
</dbReference>
<keyword evidence="4 7" id="KW-0805">Transcription regulation</keyword>
<dbReference type="InterPro" id="IPR035644">
    <property type="entry name" value="MraZ_C"/>
</dbReference>
<evidence type="ECO:0000313" key="9">
    <source>
        <dbReference type="EMBL" id="KPJ73473.1"/>
    </source>
</evidence>
<dbReference type="GO" id="GO:0009295">
    <property type="term" value="C:nucleoid"/>
    <property type="evidence" value="ECO:0007669"/>
    <property type="project" value="UniProtKB-SubCell"/>
</dbReference>
<keyword evidence="3" id="KW-0677">Repeat</keyword>
<dbReference type="PANTHER" id="PTHR34701:SF1">
    <property type="entry name" value="TRANSCRIPTIONAL REGULATOR MRAZ"/>
    <property type="match status" value="1"/>
</dbReference>
<dbReference type="Proteomes" id="UP000051012">
    <property type="component" value="Unassembled WGS sequence"/>
</dbReference>
<evidence type="ECO:0000259" key="8">
    <source>
        <dbReference type="PROSITE" id="PS51740"/>
    </source>
</evidence>
<dbReference type="CDD" id="cd16320">
    <property type="entry name" value="MraZ_N"/>
    <property type="match status" value="1"/>
</dbReference>
<dbReference type="CDD" id="cd16321">
    <property type="entry name" value="MraZ_C"/>
    <property type="match status" value="1"/>
</dbReference>
<dbReference type="InterPro" id="IPR037914">
    <property type="entry name" value="SpoVT-AbrB_sf"/>
</dbReference>
<dbReference type="InterPro" id="IPR007159">
    <property type="entry name" value="SpoVT-AbrB_dom"/>
</dbReference>
<dbReference type="InterPro" id="IPR038619">
    <property type="entry name" value="MraZ_sf"/>
</dbReference>
<organism evidence="9 10">
    <name type="scientific">candidate division TA06 bacterium DG_78</name>
    <dbReference type="NCBI Taxonomy" id="1703772"/>
    <lineage>
        <taxon>Bacteria</taxon>
        <taxon>Bacteria division TA06</taxon>
    </lineage>
</organism>
<keyword evidence="5 7" id="KW-0238">DNA-binding</keyword>
<dbReference type="GO" id="GO:0000976">
    <property type="term" value="F:transcription cis-regulatory region binding"/>
    <property type="evidence" value="ECO:0007669"/>
    <property type="project" value="TreeGrafter"/>
</dbReference>
<evidence type="ECO:0000256" key="4">
    <source>
        <dbReference type="ARBA" id="ARBA00023015"/>
    </source>
</evidence>
<proteinExistence type="inferred from homology"/>
<dbReference type="AlphaFoldDB" id="A0A0S7YFB2"/>
<evidence type="ECO:0000256" key="5">
    <source>
        <dbReference type="ARBA" id="ARBA00023125"/>
    </source>
</evidence>
<gene>
    <name evidence="7" type="primary">mraZ</name>
    <name evidence="9" type="ORF">AMJ52_03575</name>
</gene>
<evidence type="ECO:0000256" key="1">
    <source>
        <dbReference type="ARBA" id="ARBA00013860"/>
    </source>
</evidence>
<comment type="subcellular location">
    <subcellularLocation>
        <location evidence="7">Cytoplasm</location>
        <location evidence="7">Nucleoid</location>
    </subcellularLocation>
</comment>
<evidence type="ECO:0000313" key="10">
    <source>
        <dbReference type="Proteomes" id="UP000051012"/>
    </source>
</evidence>
<dbReference type="PROSITE" id="PS51740">
    <property type="entry name" value="SPOVT_ABRB"/>
    <property type="match status" value="1"/>
</dbReference>
<dbReference type="SUPFAM" id="SSF89447">
    <property type="entry name" value="AbrB/MazE/MraZ-like"/>
    <property type="match status" value="1"/>
</dbReference>
<evidence type="ECO:0000256" key="3">
    <source>
        <dbReference type="ARBA" id="ARBA00022737"/>
    </source>
</evidence>
<comment type="subunit">
    <text evidence="7">Forms oligomers.</text>
</comment>
<dbReference type="GO" id="GO:2000143">
    <property type="term" value="P:negative regulation of DNA-templated transcription initiation"/>
    <property type="evidence" value="ECO:0007669"/>
    <property type="project" value="TreeGrafter"/>
</dbReference>
<name>A0A0S7YFB2_UNCT6</name>
<sequence>MGNIRFRGFFRHVLDDRKRLAIPSQFRNVLRHESEGKLILTPGYDREIAVYALKTWEGVEDNELLTLSMDRLQSRRYRRHFTFGVKEDHLDAQGRILIPDFLLEHSAITKDVIVIGEINYFTLWSPEHYEKFSEEVDKFYLDDAESIEDLRRRKHEDPSR</sequence>
<dbReference type="HAMAP" id="MF_01008">
    <property type="entry name" value="MraZ"/>
    <property type="match status" value="1"/>
</dbReference>
<evidence type="ECO:0000256" key="7">
    <source>
        <dbReference type="HAMAP-Rule" id="MF_01008"/>
    </source>
</evidence>
<comment type="similarity">
    <text evidence="7">Belongs to the MraZ family.</text>
</comment>
<dbReference type="PANTHER" id="PTHR34701">
    <property type="entry name" value="TRANSCRIPTIONAL REGULATOR MRAZ"/>
    <property type="match status" value="1"/>
</dbReference>
<keyword evidence="2 7" id="KW-0963">Cytoplasm</keyword>
<dbReference type="InterPro" id="IPR035642">
    <property type="entry name" value="MraZ_N"/>
</dbReference>
<comment type="caution">
    <text evidence="9">The sequence shown here is derived from an EMBL/GenBank/DDBJ whole genome shotgun (WGS) entry which is preliminary data.</text>
</comment>